<dbReference type="Gene3D" id="2.60.40.420">
    <property type="entry name" value="Cupredoxins - blue copper proteins"/>
    <property type="match status" value="1"/>
</dbReference>
<protein>
    <recommendedName>
        <fullName evidence="2">Phytocyanin domain-containing protein</fullName>
    </recommendedName>
</protein>
<proteinExistence type="predicted"/>
<dbReference type="AlphaFoldDB" id="A0A453PM76"/>
<evidence type="ECO:0000256" key="1">
    <source>
        <dbReference type="SAM" id="SignalP"/>
    </source>
</evidence>
<reference evidence="4" key="1">
    <citation type="journal article" date="2014" name="Science">
        <title>Ancient hybridizations among the ancestral genomes of bread wheat.</title>
        <authorList>
            <consortium name="International Wheat Genome Sequencing Consortium,"/>
            <person name="Marcussen T."/>
            <person name="Sandve S.R."/>
            <person name="Heier L."/>
            <person name="Spannagl M."/>
            <person name="Pfeifer M."/>
            <person name="Jakobsen K.S."/>
            <person name="Wulff B.B."/>
            <person name="Steuernagel B."/>
            <person name="Mayer K.F."/>
            <person name="Olsen O.A."/>
        </authorList>
    </citation>
    <scope>NUCLEOTIDE SEQUENCE [LARGE SCALE GENOMIC DNA]</scope>
    <source>
        <strain evidence="4">cv. AL8/78</strain>
    </source>
</reference>
<dbReference type="InterPro" id="IPR008972">
    <property type="entry name" value="Cupredoxin"/>
</dbReference>
<keyword evidence="1" id="KW-0732">Signal</keyword>
<evidence type="ECO:0000313" key="4">
    <source>
        <dbReference type="Proteomes" id="UP000015105"/>
    </source>
</evidence>
<reference evidence="3" key="3">
    <citation type="journal article" date="2017" name="Nature">
        <title>Genome sequence of the progenitor of the wheat D genome Aegilops tauschii.</title>
        <authorList>
            <person name="Luo M.C."/>
            <person name="Gu Y.Q."/>
            <person name="Puiu D."/>
            <person name="Wang H."/>
            <person name="Twardziok S.O."/>
            <person name="Deal K.R."/>
            <person name="Huo N."/>
            <person name="Zhu T."/>
            <person name="Wang L."/>
            <person name="Wang Y."/>
            <person name="McGuire P.E."/>
            <person name="Liu S."/>
            <person name="Long H."/>
            <person name="Ramasamy R.K."/>
            <person name="Rodriguez J.C."/>
            <person name="Van S.L."/>
            <person name="Yuan L."/>
            <person name="Wang Z."/>
            <person name="Xia Z."/>
            <person name="Xiao L."/>
            <person name="Anderson O.D."/>
            <person name="Ouyang S."/>
            <person name="Liang Y."/>
            <person name="Zimin A.V."/>
            <person name="Pertea G."/>
            <person name="Qi P."/>
            <person name="Bennetzen J.L."/>
            <person name="Dai X."/>
            <person name="Dawson M.W."/>
            <person name="Muller H.G."/>
            <person name="Kugler K."/>
            <person name="Rivarola-Duarte L."/>
            <person name="Spannagl M."/>
            <person name="Mayer K.F.X."/>
            <person name="Lu F.H."/>
            <person name="Bevan M.W."/>
            <person name="Leroy P."/>
            <person name="Li P."/>
            <person name="You F.M."/>
            <person name="Sun Q."/>
            <person name="Liu Z."/>
            <person name="Lyons E."/>
            <person name="Wicker T."/>
            <person name="Salzberg S.L."/>
            <person name="Devos K.M."/>
            <person name="Dvorak J."/>
        </authorList>
    </citation>
    <scope>NUCLEOTIDE SEQUENCE [LARGE SCALE GENOMIC DNA]</scope>
    <source>
        <strain evidence="3">cv. AL8/78</strain>
    </source>
</reference>
<dbReference type="InterPro" id="IPR003245">
    <property type="entry name" value="Phytocyanin_dom"/>
</dbReference>
<reference evidence="3" key="4">
    <citation type="submission" date="2019-03" db="UniProtKB">
        <authorList>
            <consortium name="EnsemblPlants"/>
        </authorList>
    </citation>
    <scope>IDENTIFICATION</scope>
</reference>
<dbReference type="SUPFAM" id="SSF49503">
    <property type="entry name" value="Cupredoxins"/>
    <property type="match status" value="1"/>
</dbReference>
<keyword evidence="4" id="KW-1185">Reference proteome</keyword>
<organism evidence="3 4">
    <name type="scientific">Aegilops tauschii subsp. strangulata</name>
    <name type="common">Goatgrass</name>
    <dbReference type="NCBI Taxonomy" id="200361"/>
    <lineage>
        <taxon>Eukaryota</taxon>
        <taxon>Viridiplantae</taxon>
        <taxon>Streptophyta</taxon>
        <taxon>Embryophyta</taxon>
        <taxon>Tracheophyta</taxon>
        <taxon>Spermatophyta</taxon>
        <taxon>Magnoliopsida</taxon>
        <taxon>Liliopsida</taxon>
        <taxon>Poales</taxon>
        <taxon>Poaceae</taxon>
        <taxon>BOP clade</taxon>
        <taxon>Pooideae</taxon>
        <taxon>Triticodae</taxon>
        <taxon>Triticeae</taxon>
        <taxon>Triticinae</taxon>
        <taxon>Aegilops</taxon>
    </lineage>
</organism>
<reference evidence="4" key="2">
    <citation type="journal article" date="2017" name="Nat. Plants">
        <title>The Aegilops tauschii genome reveals multiple impacts of transposons.</title>
        <authorList>
            <person name="Zhao G."/>
            <person name="Zou C."/>
            <person name="Li K."/>
            <person name="Wang K."/>
            <person name="Li T."/>
            <person name="Gao L."/>
            <person name="Zhang X."/>
            <person name="Wang H."/>
            <person name="Yang Z."/>
            <person name="Liu X."/>
            <person name="Jiang W."/>
            <person name="Mao L."/>
            <person name="Kong X."/>
            <person name="Jiao Y."/>
            <person name="Jia J."/>
        </authorList>
    </citation>
    <scope>NUCLEOTIDE SEQUENCE [LARGE SCALE GENOMIC DNA]</scope>
    <source>
        <strain evidence="4">cv. AL8/78</strain>
    </source>
</reference>
<sequence>MASGAGSCWALVVLLLVARAFPAAATSFTVGGKSGWTIGVDYTTWASGNTFKVGDSLGKTFKFLRSYLHTCC</sequence>
<reference evidence="3" key="5">
    <citation type="journal article" date="2021" name="G3 (Bethesda)">
        <title>Aegilops tauschii genome assembly Aet v5.0 features greater sequence contiguity and improved annotation.</title>
        <authorList>
            <person name="Wang L."/>
            <person name="Zhu T."/>
            <person name="Rodriguez J.C."/>
            <person name="Deal K.R."/>
            <person name="Dubcovsky J."/>
            <person name="McGuire P.E."/>
            <person name="Lux T."/>
            <person name="Spannagl M."/>
            <person name="Mayer K.F.X."/>
            <person name="Baldrich P."/>
            <person name="Meyers B.C."/>
            <person name="Huo N."/>
            <person name="Gu Y.Q."/>
            <person name="Zhou H."/>
            <person name="Devos K.M."/>
            <person name="Bennetzen J.L."/>
            <person name="Unver T."/>
            <person name="Budak H."/>
            <person name="Gulick P.J."/>
            <person name="Galiba G."/>
            <person name="Kalapos B."/>
            <person name="Nelson D.R."/>
            <person name="Li P."/>
            <person name="You F.M."/>
            <person name="Luo M.C."/>
            <person name="Dvorak J."/>
        </authorList>
    </citation>
    <scope>NUCLEOTIDE SEQUENCE [LARGE SCALE GENOMIC DNA]</scope>
    <source>
        <strain evidence="3">cv. AL8/78</strain>
    </source>
</reference>
<dbReference type="Gramene" id="AET6Gv20779800.2">
    <property type="protein sequence ID" value="AET6Gv20779800.2"/>
    <property type="gene ID" value="AET6Gv20779800"/>
</dbReference>
<feature type="domain" description="Phytocyanin" evidence="2">
    <location>
        <begin position="26"/>
        <end position="72"/>
    </location>
</feature>
<name>A0A453PM76_AEGTS</name>
<dbReference type="Pfam" id="PF02298">
    <property type="entry name" value="Cu_bind_like"/>
    <property type="match status" value="1"/>
</dbReference>
<accession>A0A453PM76</accession>
<dbReference type="EnsemblPlants" id="AET6Gv20779800.2">
    <property type="protein sequence ID" value="AET6Gv20779800.2"/>
    <property type="gene ID" value="AET6Gv20779800"/>
</dbReference>
<evidence type="ECO:0000313" key="3">
    <source>
        <dbReference type="EnsemblPlants" id="AET6Gv20779800.2"/>
    </source>
</evidence>
<feature type="chain" id="PRO_5042229387" description="Phytocyanin domain-containing protein" evidence="1">
    <location>
        <begin position="26"/>
        <end position="72"/>
    </location>
</feature>
<dbReference type="GO" id="GO:0009055">
    <property type="term" value="F:electron transfer activity"/>
    <property type="evidence" value="ECO:0007669"/>
    <property type="project" value="InterPro"/>
</dbReference>
<feature type="signal peptide" evidence="1">
    <location>
        <begin position="1"/>
        <end position="25"/>
    </location>
</feature>
<dbReference type="PROSITE" id="PS51485">
    <property type="entry name" value="PHYTOCYANIN"/>
    <property type="match status" value="1"/>
</dbReference>
<evidence type="ECO:0000259" key="2">
    <source>
        <dbReference type="PROSITE" id="PS51485"/>
    </source>
</evidence>
<dbReference type="Proteomes" id="UP000015105">
    <property type="component" value="Chromosome 6D"/>
</dbReference>